<evidence type="ECO:0000313" key="3">
    <source>
        <dbReference type="EMBL" id="TCN63028.1"/>
    </source>
</evidence>
<accession>A0A4R2E439</accession>
<dbReference type="Gene3D" id="3.30.70.1430">
    <property type="entry name" value="Multidrug efflux transporter AcrB pore domain"/>
    <property type="match status" value="2"/>
</dbReference>
<feature type="transmembrane region" description="Helical" evidence="2">
    <location>
        <begin position="435"/>
        <end position="455"/>
    </location>
</feature>
<dbReference type="OrthoDB" id="9798415at2"/>
<dbReference type="Pfam" id="PF00873">
    <property type="entry name" value="ACR_tran"/>
    <property type="match status" value="1"/>
</dbReference>
<feature type="transmembrane region" description="Helical" evidence="2">
    <location>
        <begin position="365"/>
        <end position="385"/>
    </location>
</feature>
<protein>
    <submittedName>
        <fullName evidence="3">Multidrug efflux pump subunit AcrB</fullName>
    </submittedName>
</protein>
<evidence type="ECO:0000256" key="1">
    <source>
        <dbReference type="SAM" id="Coils"/>
    </source>
</evidence>
<dbReference type="Gene3D" id="1.20.1640.10">
    <property type="entry name" value="Multidrug efflux transporter AcrB transmembrane domain"/>
    <property type="match status" value="2"/>
</dbReference>
<comment type="caution">
    <text evidence="3">The sequence shown here is derived from an EMBL/GenBank/DDBJ whole genome shotgun (WGS) entry which is preliminary data.</text>
</comment>
<feature type="transmembrane region" description="Helical" evidence="2">
    <location>
        <begin position="968"/>
        <end position="986"/>
    </location>
</feature>
<feature type="transmembrane region" description="Helical" evidence="2">
    <location>
        <begin position="339"/>
        <end position="358"/>
    </location>
</feature>
<dbReference type="InterPro" id="IPR001036">
    <property type="entry name" value="Acrflvin-R"/>
</dbReference>
<dbReference type="PANTHER" id="PTHR32063">
    <property type="match status" value="1"/>
</dbReference>
<feature type="transmembrane region" description="Helical" evidence="2">
    <location>
        <begin position="391"/>
        <end position="415"/>
    </location>
</feature>
<sequence length="1026" mass="114872">MIGNFKLVEAAMRHRKIMFLLTFLLTLTGIWGLWKMPKQEFPPFTIRQGVIVGVYPGASSYEVEEQLAKPLERFLFTYKEIKRNKTYSISKNGMVYVMVELNDNIHNKDEVWSKIKHGLTMFKTQLPSGVLALIANDDFGDTSALLIAVESEDKTYRELEGYLDQLEDKLRRIESVSNLRRYGLQKEQIAIYLDKEKLATYGISDKLLMANLFSQGITTTGGTVKNESIDVPIHFTASYGSENELAEQVIYSDPSGNIVRLRDIARIEREYDEPDSYITQNGKKCIILSMEMREGFNIVEYGQQVDEVLKSFEKELPKSVSISRIADQPKVVDESVTSFVRDLFIAIIIVIAVMMILFPFKSAVVAATSIPISIFISIAIMYTVGIPLNTVTLAALIVVLGMIVDNSIIVIDVYLEKLDKGISRWNAAVHSAKDFFWSILLATLCISMIFFPLLFTMTGQFLDFLQFFPWTITISLMVSLIVAMLFIPFVEFAIIRKGLRGTNPTEKKKGFSLLDLVQNGYESMLRWTFRNPKLTLVGGLTAFVLSVWLLSSLPMRMMPIADRDQFAVEIYLPQGSSLQQTAQVCDSVKNLLMKDNRVKSVTAFTGTSSPRFQTTYAPNFPAKNYAQLIVNTQSVTATNELLDRFTNAYADHFPNAYVKFKQLDYQVVNTPIEVRFSGDNIAELKQVADSLVRSIKQIPDLVWVHTNYEEQSPVIDVALKPIEAARLGITKSIASAEMAMNYSGIPLGAIWEKDYPLTVKLKTDDRGETPSFGEVGNEYISTMIPGVSIPLRQVADVKAGWTDGSIVRRNGVRTISVMADVKRGYNQVAAFKKVKAMVEERIEPTMPKSIGVEYGGSDESDREAINPIIQGLIIAIIIIFFFLLISFKKISLALAALISLSFCLVGASVGVWISGEEFGLTCILGLISLMGIIVRNAIIMFDHAEKLRKDKKVHVKDAAFDAGKRRMMPIFLTSATTAVGVIPMIISQSSLWMPMGIVILAGTIISMIMVVTILPVAYWKIFDREK</sequence>
<feature type="transmembrane region" description="Helical" evidence="2">
    <location>
        <begin position="918"/>
        <end position="941"/>
    </location>
</feature>
<keyword evidence="4" id="KW-1185">Reference proteome</keyword>
<dbReference type="InterPro" id="IPR027463">
    <property type="entry name" value="AcrB_DN_DC_subdom"/>
</dbReference>
<dbReference type="Gene3D" id="3.30.2090.10">
    <property type="entry name" value="Multidrug efflux transporter AcrB TolC docking domain, DN and DC subdomains"/>
    <property type="match status" value="2"/>
</dbReference>
<evidence type="ECO:0000313" key="4">
    <source>
        <dbReference type="Proteomes" id="UP000294830"/>
    </source>
</evidence>
<dbReference type="GO" id="GO:0042910">
    <property type="term" value="F:xenobiotic transmembrane transporter activity"/>
    <property type="evidence" value="ECO:0007669"/>
    <property type="project" value="TreeGrafter"/>
</dbReference>
<dbReference type="Gene3D" id="3.30.70.1320">
    <property type="entry name" value="Multidrug efflux transporter AcrB pore domain like"/>
    <property type="match status" value="1"/>
</dbReference>
<keyword evidence="2" id="KW-0812">Transmembrane</keyword>
<dbReference type="PRINTS" id="PR00702">
    <property type="entry name" value="ACRIFLAVINRP"/>
</dbReference>
<feature type="transmembrane region" description="Helical" evidence="2">
    <location>
        <begin position="868"/>
        <end position="885"/>
    </location>
</feature>
<proteinExistence type="predicted"/>
<dbReference type="RefSeq" id="WP_131840197.1">
    <property type="nucleotide sequence ID" value="NZ_SLWB01000016.1"/>
</dbReference>
<feature type="coiled-coil region" evidence="1">
    <location>
        <begin position="149"/>
        <end position="176"/>
    </location>
</feature>
<dbReference type="PANTHER" id="PTHR32063:SF18">
    <property type="entry name" value="CATION EFFLUX SYSTEM PROTEIN"/>
    <property type="match status" value="1"/>
</dbReference>
<dbReference type="Proteomes" id="UP000294830">
    <property type="component" value="Unassembled WGS sequence"/>
</dbReference>
<dbReference type="SUPFAM" id="SSF82714">
    <property type="entry name" value="Multidrug efflux transporter AcrB TolC docking domain, DN and DC subdomains"/>
    <property type="match status" value="2"/>
</dbReference>
<evidence type="ECO:0000256" key="2">
    <source>
        <dbReference type="SAM" id="Phobius"/>
    </source>
</evidence>
<dbReference type="SUPFAM" id="SSF82693">
    <property type="entry name" value="Multidrug efflux transporter AcrB pore domain, PN1, PN2, PC1 and PC2 subdomains"/>
    <property type="match status" value="3"/>
</dbReference>
<organism evidence="3 4">
    <name type="scientific">Acetobacteroides hydrogenigenes</name>
    <dbReference type="NCBI Taxonomy" id="979970"/>
    <lineage>
        <taxon>Bacteria</taxon>
        <taxon>Pseudomonadati</taxon>
        <taxon>Bacteroidota</taxon>
        <taxon>Bacteroidia</taxon>
        <taxon>Bacteroidales</taxon>
        <taxon>Rikenellaceae</taxon>
        <taxon>Acetobacteroides</taxon>
    </lineage>
</organism>
<dbReference type="SUPFAM" id="SSF82866">
    <property type="entry name" value="Multidrug efflux transporter AcrB transmembrane domain"/>
    <property type="match status" value="2"/>
</dbReference>
<dbReference type="Gene3D" id="3.30.70.1440">
    <property type="entry name" value="Multidrug efflux transporter AcrB pore domain"/>
    <property type="match status" value="1"/>
</dbReference>
<feature type="transmembrane region" description="Helical" evidence="2">
    <location>
        <begin position="467"/>
        <end position="490"/>
    </location>
</feature>
<feature type="transmembrane region" description="Helical" evidence="2">
    <location>
        <begin position="534"/>
        <end position="553"/>
    </location>
</feature>
<keyword evidence="1" id="KW-0175">Coiled coil</keyword>
<gene>
    <name evidence="3" type="ORF">CLV25_1166</name>
</gene>
<feature type="transmembrane region" description="Helical" evidence="2">
    <location>
        <begin position="992"/>
        <end position="1019"/>
    </location>
</feature>
<keyword evidence="2" id="KW-1133">Transmembrane helix</keyword>
<dbReference type="GO" id="GO:0005886">
    <property type="term" value="C:plasma membrane"/>
    <property type="evidence" value="ECO:0007669"/>
    <property type="project" value="TreeGrafter"/>
</dbReference>
<dbReference type="EMBL" id="SLWB01000016">
    <property type="protein sequence ID" value="TCN63028.1"/>
    <property type="molecule type" value="Genomic_DNA"/>
</dbReference>
<name>A0A4R2E439_9BACT</name>
<reference evidence="3 4" key="1">
    <citation type="submission" date="2019-03" db="EMBL/GenBank/DDBJ databases">
        <title>Genomic Encyclopedia of Archaeal and Bacterial Type Strains, Phase II (KMG-II): from individual species to whole genera.</title>
        <authorList>
            <person name="Goeker M."/>
        </authorList>
    </citation>
    <scope>NUCLEOTIDE SEQUENCE [LARGE SCALE GENOMIC DNA]</scope>
    <source>
        <strain evidence="3 4">RL-C</strain>
    </source>
</reference>
<dbReference type="AlphaFoldDB" id="A0A4R2E439"/>
<keyword evidence="2" id="KW-0472">Membrane</keyword>
<feature type="transmembrane region" description="Helical" evidence="2">
    <location>
        <begin position="892"/>
        <end position="912"/>
    </location>
</feature>